<dbReference type="RefSeq" id="WP_169927162.1">
    <property type="nucleotide sequence ID" value="NZ_CP012333.1"/>
</dbReference>
<dbReference type="Proteomes" id="UP000064967">
    <property type="component" value="Chromosome"/>
</dbReference>
<evidence type="ECO:0000313" key="3">
    <source>
        <dbReference type="EMBL" id="AKU93658.1"/>
    </source>
</evidence>
<dbReference type="EMBL" id="CP012333">
    <property type="protein sequence ID" value="AKU93658.1"/>
    <property type="molecule type" value="Genomic_DNA"/>
</dbReference>
<dbReference type="InterPro" id="IPR009091">
    <property type="entry name" value="RCC1/BLIP-II"/>
</dbReference>
<dbReference type="Gene3D" id="2.130.10.30">
    <property type="entry name" value="Regulator of chromosome condensation 1/beta-lactamase-inhibitor protein II"/>
    <property type="match status" value="3"/>
</dbReference>
<keyword evidence="4" id="KW-1185">Reference proteome</keyword>
<dbReference type="GO" id="GO:0005737">
    <property type="term" value="C:cytoplasm"/>
    <property type="evidence" value="ECO:0007669"/>
    <property type="project" value="TreeGrafter"/>
</dbReference>
<evidence type="ECO:0000256" key="1">
    <source>
        <dbReference type="SAM" id="MobiDB-lite"/>
    </source>
</evidence>
<dbReference type="PROSITE" id="PS50012">
    <property type="entry name" value="RCC1_3"/>
    <property type="match status" value="1"/>
</dbReference>
<feature type="region of interest" description="Disordered" evidence="1">
    <location>
        <begin position="28"/>
        <end position="54"/>
    </location>
</feature>
<dbReference type="InterPro" id="IPR000408">
    <property type="entry name" value="Reg_chr_condens"/>
</dbReference>
<reference evidence="3 4" key="1">
    <citation type="submission" date="2015-08" db="EMBL/GenBank/DDBJ databases">
        <authorList>
            <person name="Babu N.S."/>
            <person name="Beckwith C.J."/>
            <person name="Beseler K.G."/>
            <person name="Brison A."/>
            <person name="Carone J.V."/>
            <person name="Caskin T.P."/>
            <person name="Diamond M."/>
            <person name="Durham M.E."/>
            <person name="Foxe J.M."/>
            <person name="Go M."/>
            <person name="Henderson B.A."/>
            <person name="Jones I.B."/>
            <person name="McGettigan J.A."/>
            <person name="Micheletti S.J."/>
            <person name="Nasrallah M.E."/>
            <person name="Ortiz D."/>
            <person name="Piller C.R."/>
            <person name="Privatt S.R."/>
            <person name="Schneider S.L."/>
            <person name="Sharp S."/>
            <person name="Smith T.C."/>
            <person name="Stanton J.D."/>
            <person name="Ullery H.E."/>
            <person name="Wilson R.J."/>
            <person name="Serrano M.G."/>
            <person name="Buck G."/>
            <person name="Lee V."/>
            <person name="Wang Y."/>
            <person name="Carvalho R."/>
            <person name="Voegtly L."/>
            <person name="Shi R."/>
            <person name="Duckworth R."/>
            <person name="Johnson A."/>
            <person name="Loviza R."/>
            <person name="Walstead R."/>
            <person name="Shah Z."/>
            <person name="Kiflezghi M."/>
            <person name="Wade K."/>
            <person name="Ball S.L."/>
            <person name="Bradley K.W."/>
            <person name="Asai D.J."/>
            <person name="Bowman C.A."/>
            <person name="Russell D.A."/>
            <person name="Pope W.H."/>
            <person name="Jacobs-Sera D."/>
            <person name="Hendrix R.W."/>
            <person name="Hatfull G.F."/>
        </authorList>
    </citation>
    <scope>NUCLEOTIDE SEQUENCE [LARGE SCALE GENOMIC DNA]</scope>
    <source>
        <strain evidence="3 4">DSM 27648</strain>
    </source>
</reference>
<proteinExistence type="predicted"/>
<accession>A0A0K1PJD6</accession>
<evidence type="ECO:0000313" key="4">
    <source>
        <dbReference type="Proteomes" id="UP000064967"/>
    </source>
</evidence>
<feature type="compositionally biased region" description="Low complexity" evidence="1">
    <location>
        <begin position="28"/>
        <end position="46"/>
    </location>
</feature>
<protein>
    <submittedName>
        <fullName evidence="3">Regulator of chromosome condensation, RCC1</fullName>
    </submittedName>
</protein>
<dbReference type="SUPFAM" id="SSF50985">
    <property type="entry name" value="RCC1/BLIP-II"/>
    <property type="match status" value="1"/>
</dbReference>
<dbReference type="KEGG" id="llu:AKJ09_00322"/>
<keyword evidence="2" id="KW-0732">Signal</keyword>
<dbReference type="AlphaFoldDB" id="A0A0K1PJD6"/>
<organism evidence="3 4">
    <name type="scientific">Labilithrix luteola</name>
    <dbReference type="NCBI Taxonomy" id="1391654"/>
    <lineage>
        <taxon>Bacteria</taxon>
        <taxon>Pseudomonadati</taxon>
        <taxon>Myxococcota</taxon>
        <taxon>Polyangia</taxon>
        <taxon>Polyangiales</taxon>
        <taxon>Labilitrichaceae</taxon>
        <taxon>Labilithrix</taxon>
    </lineage>
</organism>
<dbReference type="PANTHER" id="PTHR45982:SF1">
    <property type="entry name" value="REGULATOR OF CHROMOSOME CONDENSATION"/>
    <property type="match status" value="1"/>
</dbReference>
<gene>
    <name evidence="3" type="ORF">AKJ09_00322</name>
</gene>
<dbReference type="GO" id="GO:0005085">
    <property type="term" value="F:guanyl-nucleotide exchange factor activity"/>
    <property type="evidence" value="ECO:0007669"/>
    <property type="project" value="TreeGrafter"/>
</dbReference>
<evidence type="ECO:0000256" key="2">
    <source>
        <dbReference type="SAM" id="SignalP"/>
    </source>
</evidence>
<dbReference type="InterPro" id="IPR051553">
    <property type="entry name" value="Ran_GTPase-activating"/>
</dbReference>
<feature type="chain" id="PRO_5005465866" evidence="2">
    <location>
        <begin position="22"/>
        <end position="470"/>
    </location>
</feature>
<feature type="signal peptide" evidence="2">
    <location>
        <begin position="1"/>
        <end position="21"/>
    </location>
</feature>
<dbReference type="PANTHER" id="PTHR45982">
    <property type="entry name" value="REGULATOR OF CHROMOSOME CONDENSATION"/>
    <property type="match status" value="1"/>
</dbReference>
<name>A0A0K1PJD6_9BACT</name>
<sequence length="470" mass="47914">MRFRFTLATFAIATASTLVHCASESEAPSAADDAGGDVVPTPLDAGADSDADGDATADVADAAALDDFEIPDGSVDCNDPRCATAVVGSMGIKSTAAFCALLRDKTVQCWGTNQLDRLGYTVDGGGPLPRSPSPHRVPNLSNVTSLSIAGDNTCATDESGKVVCWGALDLVKSGLEGDGGTSTAKSALPTELALVPPASAVAVGGKGTACVMTKAGKITCWGKSSDEELARKTTTTPSPPTEIPIDRTDLTAWPGHGSMFATTKTGELFSWGASDCASPYNCKYMLGRDSSEAHDAVPTLVAGGSKVRGLASSAKHVCAVVGRIVECWGGNDLGQLGRGYVGTISELPGPTILAFAAAVDDADAGVPDRVDVPLQVVADTSRTCVVMGSGRIFCWGAIGSDRTKWGQPARVDGLSGPAVGLALAVTTSCALLRTGAVECWGGNIFGALGRGIDDITFTDPQPAPVVFPEE</sequence>
<dbReference type="STRING" id="1391654.AKJ09_00322"/>